<dbReference type="Pfam" id="PF07238">
    <property type="entry name" value="PilZ"/>
    <property type="match status" value="1"/>
</dbReference>
<feature type="domain" description="PilZ" evidence="1">
    <location>
        <begin position="102"/>
        <end position="210"/>
    </location>
</feature>
<dbReference type="Pfam" id="PF12945">
    <property type="entry name" value="PilZNR"/>
    <property type="match status" value="1"/>
</dbReference>
<accession>A0A140L5E3</accession>
<dbReference type="RefSeq" id="WP_068556120.1">
    <property type="nucleotide sequence ID" value="NZ_LOEE01000031.1"/>
</dbReference>
<sequence>MSSYDLPKVGDRIEIENTPISKRGSALISQVLDKVDEQVMFIAMPIINNVMVPIPVGEIIRIKYAQKNVGIFVFRARVVSRKHSEQLAYMKIERISDVEKVQRRDYYRLEVVLDVQMKIIKPGDADHEKIIHGLSKDISGGGLRVIAKTKLSANDVADIIIKTGENPIRARGRIIRCASYDGSRDEYDVAIMFENISESVRTQIISFIFGYQRKMKKKGLV</sequence>
<dbReference type="GO" id="GO:0035438">
    <property type="term" value="F:cyclic-di-GMP binding"/>
    <property type="evidence" value="ECO:0007669"/>
    <property type="project" value="InterPro"/>
</dbReference>
<name>A0A140L5E3_9FIRM</name>
<evidence type="ECO:0000259" key="1">
    <source>
        <dbReference type="Pfam" id="PF07238"/>
    </source>
</evidence>
<feature type="domain" description="Type III secretion system flagellar brake protein YcgR PilZN" evidence="2">
    <location>
        <begin position="8"/>
        <end position="92"/>
    </location>
</feature>
<dbReference type="OrthoDB" id="9783080at2"/>
<dbReference type="AlphaFoldDB" id="A0A140L5E3"/>
<evidence type="ECO:0000313" key="3">
    <source>
        <dbReference type="EMBL" id="KXG75768.1"/>
    </source>
</evidence>
<protein>
    <recommendedName>
        <fullName evidence="5">Flagellar brake protein YcgR</fullName>
    </recommendedName>
</protein>
<dbReference type="STRING" id="520762.AN619_15220"/>
<proteinExistence type="predicted"/>
<dbReference type="Gene3D" id="2.40.10.220">
    <property type="entry name" value="predicted glycosyltransferase like domains"/>
    <property type="match status" value="1"/>
</dbReference>
<dbReference type="Proteomes" id="UP000070456">
    <property type="component" value="Unassembled WGS sequence"/>
</dbReference>
<evidence type="ECO:0000259" key="2">
    <source>
        <dbReference type="Pfam" id="PF12945"/>
    </source>
</evidence>
<dbReference type="EMBL" id="LOEE01000031">
    <property type="protein sequence ID" value="KXG75768.1"/>
    <property type="molecule type" value="Genomic_DNA"/>
</dbReference>
<dbReference type="InterPro" id="IPR009875">
    <property type="entry name" value="PilZ_domain"/>
</dbReference>
<organism evidence="3 4">
    <name type="scientific">Thermotalea metallivorans</name>
    <dbReference type="NCBI Taxonomy" id="520762"/>
    <lineage>
        <taxon>Bacteria</taxon>
        <taxon>Bacillati</taxon>
        <taxon>Bacillota</taxon>
        <taxon>Clostridia</taxon>
        <taxon>Peptostreptococcales</taxon>
        <taxon>Thermotaleaceae</taxon>
        <taxon>Thermotalea</taxon>
    </lineage>
</organism>
<dbReference type="InterPro" id="IPR009926">
    <property type="entry name" value="T3SS_YcgR_PilZN"/>
</dbReference>
<evidence type="ECO:0008006" key="5">
    <source>
        <dbReference type="Google" id="ProtNLM"/>
    </source>
</evidence>
<gene>
    <name evidence="3" type="ORF">AN619_15220</name>
</gene>
<reference evidence="3 4" key="1">
    <citation type="submission" date="2015-12" db="EMBL/GenBank/DDBJ databases">
        <title>Draft genome sequence of the thermoanaerobe Thermotalea metallivorans, an isolate from the runoff channel of the Great Artesian Basin, Australia.</title>
        <authorList>
            <person name="Patel B.K."/>
        </authorList>
    </citation>
    <scope>NUCLEOTIDE SEQUENCE [LARGE SCALE GENOMIC DNA]</scope>
    <source>
        <strain evidence="3 4">B2-1</strain>
    </source>
</reference>
<keyword evidence="4" id="KW-1185">Reference proteome</keyword>
<comment type="caution">
    <text evidence="3">The sequence shown here is derived from an EMBL/GenBank/DDBJ whole genome shotgun (WGS) entry which is preliminary data.</text>
</comment>
<evidence type="ECO:0000313" key="4">
    <source>
        <dbReference type="Proteomes" id="UP000070456"/>
    </source>
</evidence>